<dbReference type="PANTHER" id="PTHR10569:SF2">
    <property type="entry name" value="GLYCOGEN DEBRANCHING ENZYME"/>
    <property type="match status" value="1"/>
</dbReference>
<dbReference type="Pfam" id="PF14702">
    <property type="entry name" value="hGDE_central"/>
    <property type="match status" value="1"/>
</dbReference>
<dbReference type="GO" id="GO:0004135">
    <property type="term" value="F:amylo-alpha-1,6-glucosidase activity"/>
    <property type="evidence" value="ECO:0007669"/>
    <property type="project" value="InterPro"/>
</dbReference>
<keyword evidence="6" id="KW-1185">Reference proteome</keyword>
<dbReference type="PANTHER" id="PTHR10569">
    <property type="entry name" value="GLYCOGEN DEBRANCHING ENZYME"/>
    <property type="match status" value="1"/>
</dbReference>
<feature type="domain" description="Glycogen debranching enzyme central" evidence="4">
    <location>
        <begin position="693"/>
        <end position="909"/>
    </location>
</feature>
<dbReference type="InterPro" id="IPR032790">
    <property type="entry name" value="GDE_C"/>
</dbReference>
<sequence length="1462" mass="167501">MCPTEAISSPESDGSQENWKPETRIITLNYGENLEQSVFRFQKGWTVRFVRGASLLGRKVDLFTSISGQISWREEADEFATFAEIECERPGAFSYNFTVDNESEPAGNGYILVMPILFLNERPLRLNAVTCITHISKLLGSMDMWQERLKVAAKAEYNMIHFTPVQKLGISNSSYCIADPMQLNPNFSTAGKQYTYDDLAVLIKSLEKDYHLLSVQDVVWNHAARNASWLLEHPECAYNLKNSPHLRPAYVLDRLLYHFGVDVMNGKYADRNLSKEINTNEHLRIILDILRNEILPELRVHEFFQVDIDNLMANFEKYVKEGPSSEVQDEMLESEPGPYWNRFGFTVNMDHANKIFNRKRDDACDEEERERKCLEAFRAHLQFLNERAVARSGGIYENILQACAGHISYERIDHWGARRGELTEDCILVTQYFVQPFPSLDTWKDEEKFAYNDEWAEKIMACNGWVMNDNPLLNFAHYPSQVYLTRHLVCWGDCIKLNYGEKPEDCPYLWDLMKRYTQRCAMIFHGLRIDNCHSTPMHVAEYLLKAAREIRPDLYVTAELFTRNESLDNIFVNRLGITSLIREAQNAPISYEQGRLIHRFGGDALGGFIQKPIQNATSCIAPALFFDQTHDNPPAIDKRSVYDFIPTAAMLAMANCGVGSVRGYDELVPYKIDVVSETRNYAKWSEISRHSRGIISARAALNKLHVWLAEHNYTQIYVDQRTSDIVALTRHNPMTHEKVIMLSHTAFNKETICYDCPAVEDLTFTENADKIVGLNGAKVEIREHLKQNSSMLGTIEQVSPIKSASEAIKLIRDYLTGRNDFIKTFLVNALSQSTLQAYNMLLFRCAAEDEDDFGSNAYNIPNWKTLDYCGLQGLLPYLSDIRLHNDLAHPICQNLRDGLWLCSYIYHRLMKCNPMLLEIARIIRILFLPLREVPYDLRPCYFEALFSLIYETTVEQLMKKFSPPFATASLFVQSLALSSVSFLGAVKNAKLALLPDGYEAEDAQPSSLSAGLPHFSTGFWRNWGRDTFIALPGCCLVTGRFQDARNLILSYGGAMRHGLIPNLLDGGYGARYNARDAVWFWLYAIVKYIEMVPDGVSILKSKVLRIFINDDTIYGHDLTEQYLADTMQEALMRHFNGINFVERNAGARIDEHMQESGFHVSAYVDRNTGFIFGGNVYNCGTWMDKMGSSEKAGNKGWPATPRDGAAVELQGLCFAVIERLEELYQKKLYPYNGVSTENNEIWTWQQWTNIMKDNFERFFYVTDVDSSEYVNRRGIIKDTYGSMQGYTDYQLRPNFAITLTVAPRLMNSQKAWHALQVAEKELLGPLGIKTLDPSDYNYCPFYNQDDDSTEKKIARGWSYHQGPEWLWVGMFFFRAKLAIAKVISEDKNDVEFYEKAKRSVRSRMGAYWEHLKCSNWASLPELTNANGSPCYHSCGAQAWSIGCMLEVVDELYELHKSSIISR</sequence>
<dbReference type="Gene3D" id="3.20.20.80">
    <property type="entry name" value="Glycosidases"/>
    <property type="match status" value="2"/>
</dbReference>
<dbReference type="InterPro" id="IPR010401">
    <property type="entry name" value="AGL/Gdb1"/>
</dbReference>
<organism evidence="5 6">
    <name type="scientific">Litomosoides sigmodontis</name>
    <name type="common">Filarial nematode worm</name>
    <dbReference type="NCBI Taxonomy" id="42156"/>
    <lineage>
        <taxon>Eukaryota</taxon>
        <taxon>Metazoa</taxon>
        <taxon>Ecdysozoa</taxon>
        <taxon>Nematoda</taxon>
        <taxon>Chromadorea</taxon>
        <taxon>Rhabditida</taxon>
        <taxon>Spirurina</taxon>
        <taxon>Spiruromorpha</taxon>
        <taxon>Filarioidea</taxon>
        <taxon>Onchocercidae</taxon>
        <taxon>Litomosoides</taxon>
    </lineage>
</organism>
<reference evidence="5 6" key="1">
    <citation type="submission" date="2018-08" db="EMBL/GenBank/DDBJ databases">
        <authorList>
            <person name="Laetsch R D."/>
            <person name="Stevens L."/>
            <person name="Kumar S."/>
            <person name="Blaxter L. M."/>
        </authorList>
    </citation>
    <scope>NUCLEOTIDE SEQUENCE [LARGE SCALE GENOMIC DNA]</scope>
</reference>
<protein>
    <recommendedName>
        <fullName evidence="7">4-alpha-glucanotransferase</fullName>
    </recommendedName>
</protein>
<evidence type="ECO:0008006" key="7">
    <source>
        <dbReference type="Google" id="ProtNLM"/>
    </source>
</evidence>
<evidence type="ECO:0000256" key="1">
    <source>
        <dbReference type="SAM" id="MobiDB-lite"/>
    </source>
</evidence>
<dbReference type="InterPro" id="IPR008928">
    <property type="entry name" value="6-hairpin_glycosidase_sf"/>
</dbReference>
<evidence type="ECO:0000259" key="3">
    <source>
        <dbReference type="Pfam" id="PF14701"/>
    </source>
</evidence>
<dbReference type="EMBL" id="UYRX01000245">
    <property type="protein sequence ID" value="VDK78396.1"/>
    <property type="molecule type" value="Genomic_DNA"/>
</dbReference>
<feature type="region of interest" description="Disordered" evidence="1">
    <location>
        <begin position="1"/>
        <end position="20"/>
    </location>
</feature>
<dbReference type="GO" id="GO:0004134">
    <property type="term" value="F:4-alpha-glucanotransferase activity"/>
    <property type="evidence" value="ECO:0007669"/>
    <property type="project" value="InterPro"/>
</dbReference>
<dbReference type="InterPro" id="IPR017853">
    <property type="entry name" value="GH"/>
</dbReference>
<accession>A0A3P6ST84</accession>
<evidence type="ECO:0000313" key="6">
    <source>
        <dbReference type="Proteomes" id="UP000277928"/>
    </source>
</evidence>
<feature type="domain" description="Glycogen debranching enzyme C-terminal" evidence="2">
    <location>
        <begin position="981"/>
        <end position="1446"/>
    </location>
</feature>
<evidence type="ECO:0000259" key="2">
    <source>
        <dbReference type="Pfam" id="PF06202"/>
    </source>
</evidence>
<dbReference type="InterPro" id="IPR032792">
    <property type="entry name" value="AGL_glucanoTrfase"/>
</dbReference>
<dbReference type="Pfam" id="PF06202">
    <property type="entry name" value="GDE_C"/>
    <property type="match status" value="1"/>
</dbReference>
<dbReference type="InterPro" id="IPR012341">
    <property type="entry name" value="6hp_glycosidase-like_sf"/>
</dbReference>
<dbReference type="InterPro" id="IPR032788">
    <property type="entry name" value="AGL_central"/>
</dbReference>
<dbReference type="SUPFAM" id="SSF51445">
    <property type="entry name" value="(Trans)glycosidases"/>
    <property type="match status" value="1"/>
</dbReference>
<proteinExistence type="predicted"/>
<name>A0A3P6ST84_LITSI</name>
<dbReference type="STRING" id="42156.A0A3P6ST84"/>
<evidence type="ECO:0000259" key="4">
    <source>
        <dbReference type="Pfam" id="PF14702"/>
    </source>
</evidence>
<dbReference type="OrthoDB" id="10248904at2759"/>
<dbReference type="Proteomes" id="UP000277928">
    <property type="component" value="Unassembled WGS sequence"/>
</dbReference>
<dbReference type="OMA" id="YEEGHVH"/>
<dbReference type="CDD" id="cd11327">
    <property type="entry name" value="AmyAc_Glg_debranch_2"/>
    <property type="match status" value="1"/>
</dbReference>
<dbReference type="FunFam" id="3.20.20.80:FF:000070">
    <property type="entry name" value="GDB1p Glycogen debranching enzyme"/>
    <property type="match status" value="1"/>
</dbReference>
<gene>
    <name evidence="5" type="ORF">NLS_LOCUS4071</name>
</gene>
<dbReference type="GO" id="GO:0005980">
    <property type="term" value="P:glycogen catabolic process"/>
    <property type="evidence" value="ECO:0007669"/>
    <property type="project" value="InterPro"/>
</dbReference>
<feature type="domain" description="Glycogen debranching enzyme glucanotransferase" evidence="3">
    <location>
        <begin position="123"/>
        <end position="555"/>
    </location>
</feature>
<dbReference type="Gene3D" id="1.50.10.10">
    <property type="match status" value="1"/>
</dbReference>
<evidence type="ECO:0000313" key="5">
    <source>
        <dbReference type="EMBL" id="VDK78396.1"/>
    </source>
</evidence>
<feature type="compositionally biased region" description="Polar residues" evidence="1">
    <location>
        <begin position="1"/>
        <end position="18"/>
    </location>
</feature>
<dbReference type="Pfam" id="PF14701">
    <property type="entry name" value="hDGE_amylase"/>
    <property type="match status" value="1"/>
</dbReference>
<dbReference type="SUPFAM" id="SSF48208">
    <property type="entry name" value="Six-hairpin glycosidases"/>
    <property type="match status" value="1"/>
</dbReference>